<comment type="caution">
    <text evidence="1">The sequence shown here is derived from an EMBL/GenBank/DDBJ whole genome shotgun (WGS) entry which is preliminary data.</text>
</comment>
<dbReference type="EMBL" id="AYYO01000044">
    <property type="protein sequence ID" value="KRM54804.1"/>
    <property type="molecule type" value="Genomic_DNA"/>
</dbReference>
<name>A0A0R1ZNT1_9LACO</name>
<dbReference type="STRING" id="1291052.FC18_GL002221"/>
<reference evidence="1 2" key="1">
    <citation type="journal article" date="2015" name="Genome Announc.">
        <title>Expanding the biotechnology potential of lactobacilli through comparative genomics of 213 strains and associated genera.</title>
        <authorList>
            <person name="Sun Z."/>
            <person name="Harris H.M."/>
            <person name="McCann A."/>
            <person name="Guo C."/>
            <person name="Argimon S."/>
            <person name="Zhang W."/>
            <person name="Yang X."/>
            <person name="Jeffery I.B."/>
            <person name="Cooney J.C."/>
            <person name="Kagawa T.F."/>
            <person name="Liu W."/>
            <person name="Song Y."/>
            <person name="Salvetti E."/>
            <person name="Wrobel A."/>
            <person name="Rasinkangas P."/>
            <person name="Parkhill J."/>
            <person name="Rea M.C."/>
            <person name="O'Sullivan O."/>
            <person name="Ritari J."/>
            <person name="Douillard F.P."/>
            <person name="Paul Ross R."/>
            <person name="Yang R."/>
            <person name="Briner A.E."/>
            <person name="Felis G.E."/>
            <person name="de Vos W.M."/>
            <person name="Barrangou R."/>
            <person name="Klaenhammer T.R."/>
            <person name="Caufield P.W."/>
            <person name="Cui Y."/>
            <person name="Zhang H."/>
            <person name="O'Toole P.W."/>
        </authorList>
    </citation>
    <scope>NUCLEOTIDE SEQUENCE [LARGE SCALE GENOMIC DNA]</scope>
    <source>
        <strain evidence="1 2">DSM 20505</strain>
    </source>
</reference>
<dbReference type="Proteomes" id="UP000051679">
    <property type="component" value="Unassembled WGS sequence"/>
</dbReference>
<keyword evidence="2" id="KW-1185">Reference proteome</keyword>
<evidence type="ECO:0000313" key="2">
    <source>
        <dbReference type="Proteomes" id="UP000051679"/>
    </source>
</evidence>
<sequence>MTETKQDIFNYLVNRTIAISLQLGMAKPMTEQFERDMRALYDAATDGDPDCPYCHDDDNWIADSDGWKRLYVNPSGAVEMWNFSELIIIHYCPMCGRHLTNFRRE</sequence>
<evidence type="ECO:0000313" key="1">
    <source>
        <dbReference type="EMBL" id="KRM54804.1"/>
    </source>
</evidence>
<accession>A0A0R1ZNT1</accession>
<protein>
    <submittedName>
        <fullName evidence="1">Uncharacterized protein</fullName>
    </submittedName>
</protein>
<organism evidence="1 2">
    <name type="scientific">Lacticaseibacillus sharpeae JCM 1186 = DSM 20505</name>
    <dbReference type="NCBI Taxonomy" id="1291052"/>
    <lineage>
        <taxon>Bacteria</taxon>
        <taxon>Bacillati</taxon>
        <taxon>Bacillota</taxon>
        <taxon>Bacilli</taxon>
        <taxon>Lactobacillales</taxon>
        <taxon>Lactobacillaceae</taxon>
        <taxon>Lacticaseibacillus</taxon>
    </lineage>
</organism>
<gene>
    <name evidence="1" type="ORF">FC18_GL002221</name>
</gene>
<dbReference type="PATRIC" id="fig|1291052.5.peg.2288"/>
<proteinExistence type="predicted"/>
<dbReference type="RefSeq" id="WP_054677346.1">
    <property type="nucleotide sequence ID" value="NZ_AYYO01000044.1"/>
</dbReference>
<dbReference type="AlphaFoldDB" id="A0A0R1ZNT1"/>